<keyword evidence="2" id="KW-0812">Transmembrane</keyword>
<evidence type="ECO:0000256" key="2">
    <source>
        <dbReference type="SAM" id="Phobius"/>
    </source>
</evidence>
<comment type="caution">
    <text evidence="3">The sequence shown here is derived from an EMBL/GenBank/DDBJ whole genome shotgun (WGS) entry which is preliminary data.</text>
</comment>
<protein>
    <submittedName>
        <fullName evidence="3">Uncharacterized protein</fullName>
    </submittedName>
</protein>
<dbReference type="Proteomes" id="UP000229966">
    <property type="component" value="Unassembled WGS sequence"/>
</dbReference>
<feature type="compositionally biased region" description="Gly residues" evidence="1">
    <location>
        <begin position="72"/>
        <end position="82"/>
    </location>
</feature>
<feature type="transmembrane region" description="Helical" evidence="2">
    <location>
        <begin position="12"/>
        <end position="30"/>
    </location>
</feature>
<keyword evidence="2" id="KW-0472">Membrane</keyword>
<keyword evidence="2" id="KW-1133">Transmembrane helix</keyword>
<proteinExistence type="predicted"/>
<evidence type="ECO:0000313" key="3">
    <source>
        <dbReference type="EMBL" id="PIV25387.1"/>
    </source>
</evidence>
<feature type="region of interest" description="Disordered" evidence="1">
    <location>
        <begin position="66"/>
        <end position="92"/>
    </location>
</feature>
<sequence length="392" mass="41845">MKLKIHWTRTKIISLVGAILILGLAGWLLWRNGYVGADTYMADTYMKYFGLEPGFGQTGSSQATIIVPPSGQTGGSGQGSGQNGSTTQTDPAAIQNQGTNQLVTIKASGSVQYNAQSIVFLEVPTSSVALNPSYELGSGYGMSPATLKTRISINTYNKTFFADPNASPLGPPDKTRDVVASPVGQDGSFKIEATISKDALISATKGYMNHRLVFAVEGNCAEKVEIEMFNSGSINSTEDVPSDITIPVNAITSPINVKYNCQEAKIGRIGRGWDDATIKTTGEVKCSTPPGVQPSKVPSPTPFSFTDGDYNGLYSTVAGFQLIPTIFEGPKADGSYKPDRLDCSISGQAIVTQKSTNRKVLDKHFEKTFGLRPTKGEVILILVNIDEGDFSL</sequence>
<evidence type="ECO:0000256" key="1">
    <source>
        <dbReference type="SAM" id="MobiDB-lite"/>
    </source>
</evidence>
<reference evidence="4" key="1">
    <citation type="submission" date="2017-09" db="EMBL/GenBank/DDBJ databases">
        <title>Depth-based differentiation of microbial function through sediment-hosted aquifers and enrichment of novel symbionts in the deep terrestrial subsurface.</title>
        <authorList>
            <person name="Probst A.J."/>
            <person name="Ladd B."/>
            <person name="Jarett J.K."/>
            <person name="Geller-Mcgrath D.E."/>
            <person name="Sieber C.M.K."/>
            <person name="Emerson J.B."/>
            <person name="Anantharaman K."/>
            <person name="Thomas B.C."/>
            <person name="Malmstrom R."/>
            <person name="Stieglmeier M."/>
            <person name="Klingl A."/>
            <person name="Woyke T."/>
            <person name="Ryan C.M."/>
            <person name="Banfield J.F."/>
        </authorList>
    </citation>
    <scope>NUCLEOTIDE SEQUENCE [LARGE SCALE GENOMIC DNA]</scope>
</reference>
<organism evidence="3 4">
    <name type="scientific">Candidatus Berkelbacteria bacterium CG03_land_8_20_14_0_80_40_36</name>
    <dbReference type="NCBI Taxonomy" id="1974509"/>
    <lineage>
        <taxon>Bacteria</taxon>
        <taxon>Candidatus Berkelbacteria</taxon>
    </lineage>
</organism>
<evidence type="ECO:0000313" key="4">
    <source>
        <dbReference type="Proteomes" id="UP000229966"/>
    </source>
</evidence>
<dbReference type="AlphaFoldDB" id="A0A2M7CIC4"/>
<name>A0A2M7CIC4_9BACT</name>
<dbReference type="EMBL" id="PEUM01000052">
    <property type="protein sequence ID" value="PIV25387.1"/>
    <property type="molecule type" value="Genomic_DNA"/>
</dbReference>
<gene>
    <name evidence="3" type="ORF">COS38_01795</name>
</gene>
<accession>A0A2M7CIC4</accession>